<dbReference type="Proteomes" id="UP000316621">
    <property type="component" value="Chromosome 3"/>
</dbReference>
<reference evidence="2 3" key="1">
    <citation type="journal article" date="2018" name="Science">
        <title>The opium poppy genome and morphinan production.</title>
        <authorList>
            <person name="Guo L."/>
            <person name="Winzer T."/>
            <person name="Yang X."/>
            <person name="Li Y."/>
            <person name="Ning Z."/>
            <person name="He Z."/>
            <person name="Teodor R."/>
            <person name="Lu Y."/>
            <person name="Bowser T.A."/>
            <person name="Graham I.A."/>
            <person name="Ye K."/>
        </authorList>
    </citation>
    <scope>NUCLEOTIDE SEQUENCE [LARGE SCALE GENOMIC DNA]</scope>
    <source>
        <strain evidence="3">cv. HN1</strain>
        <tissue evidence="2">Leaves</tissue>
    </source>
</reference>
<sequence length="109" mass="12681">MLRGFRLHRCPYWIRPSITVSDHNGVLFSTKRTLESMMGLRHGYAAFLQPEFLSEDFWFSAPRKGVMGFALPEELGLTELAGDFKIEFHDRQGDFYCVLVYFLKILANQ</sequence>
<dbReference type="EMBL" id="CM010717">
    <property type="protein sequence ID" value="RZC54879.1"/>
    <property type="molecule type" value="Genomic_DNA"/>
</dbReference>
<keyword evidence="3" id="KW-1185">Reference proteome</keyword>
<proteinExistence type="predicted"/>
<evidence type="ECO:0000313" key="2">
    <source>
        <dbReference type="EMBL" id="RZC54879.1"/>
    </source>
</evidence>
<protein>
    <recommendedName>
        <fullName evidence="1">PTEN2A/B C2 domain-containing protein</fullName>
    </recommendedName>
</protein>
<organism evidence="2 3">
    <name type="scientific">Papaver somniferum</name>
    <name type="common">Opium poppy</name>
    <dbReference type="NCBI Taxonomy" id="3469"/>
    <lineage>
        <taxon>Eukaryota</taxon>
        <taxon>Viridiplantae</taxon>
        <taxon>Streptophyta</taxon>
        <taxon>Embryophyta</taxon>
        <taxon>Tracheophyta</taxon>
        <taxon>Spermatophyta</taxon>
        <taxon>Magnoliopsida</taxon>
        <taxon>Ranunculales</taxon>
        <taxon>Papaveraceae</taxon>
        <taxon>Papaveroideae</taxon>
        <taxon>Papaver</taxon>
    </lineage>
</organism>
<evidence type="ECO:0000313" key="3">
    <source>
        <dbReference type="Proteomes" id="UP000316621"/>
    </source>
</evidence>
<evidence type="ECO:0000259" key="1">
    <source>
        <dbReference type="Pfam" id="PF22918"/>
    </source>
</evidence>
<name>A0A4Y7J577_PAPSO</name>
<dbReference type="Gramene" id="RZC54879">
    <property type="protein sequence ID" value="RZC54879"/>
    <property type="gene ID" value="C5167_013740"/>
</dbReference>
<accession>A0A4Y7J577</accession>
<dbReference type="Pfam" id="PF22918">
    <property type="entry name" value="PTEN2_C2"/>
    <property type="match status" value="1"/>
</dbReference>
<dbReference type="InterPro" id="IPR055183">
    <property type="entry name" value="PTEN2A/B_C2"/>
</dbReference>
<dbReference type="AlphaFoldDB" id="A0A4Y7J577"/>
<gene>
    <name evidence="2" type="ORF">C5167_013740</name>
</gene>
<dbReference type="STRING" id="3469.A0A4Y7J577"/>
<feature type="domain" description="PTEN2A/B C2" evidence="1">
    <location>
        <begin position="1"/>
        <end position="99"/>
    </location>
</feature>